<dbReference type="InterPro" id="IPR003428">
    <property type="entry name" value="MAM33"/>
</dbReference>
<keyword evidence="2" id="KW-1185">Reference proteome</keyword>
<dbReference type="GO" id="GO:0042256">
    <property type="term" value="P:cytosolic ribosome assembly"/>
    <property type="evidence" value="ECO:0007669"/>
    <property type="project" value="TreeGrafter"/>
</dbReference>
<evidence type="ECO:0000313" key="1">
    <source>
        <dbReference type="EMBL" id="KZT54627.1"/>
    </source>
</evidence>
<dbReference type="OrthoDB" id="278212at2759"/>
<sequence>AADLSLASRLKEEIKYEAENAPLEQEPEFLKAFREEGVWEIKEKDGSDDVELLRTFGTESIRVFFSIADIDNDPPQFQPEEGEEELPPPPYQVRCTATITKPSGGALVAELTAEEGGAFIIDGVSYYSDSKLATDMTAQAEWDRRGVYIGPQFDNLDVQVQEEFEKYIQERGINEELAAFIPDFAEYKEQKEYVKWLNSVTNFIES</sequence>
<dbReference type="EMBL" id="KV424010">
    <property type="protein sequence ID" value="KZT54627.1"/>
    <property type="molecule type" value="Genomic_DNA"/>
</dbReference>
<dbReference type="PANTHER" id="PTHR10826">
    <property type="entry name" value="COMPLEMENT COMPONENT 1"/>
    <property type="match status" value="1"/>
</dbReference>
<protein>
    <submittedName>
        <fullName evidence="1">Mitochondrial glyco protein</fullName>
    </submittedName>
</protein>
<gene>
    <name evidence="1" type="ORF">CALCODRAFT_438292</name>
</gene>
<dbReference type="AlphaFoldDB" id="A0A165EDK4"/>
<dbReference type="PANTHER" id="PTHR10826:SF1">
    <property type="entry name" value="COMPLEMENT COMPONENT 1 Q SUBCOMPONENT-BINDING PROTEIN, MITOCHONDRIAL"/>
    <property type="match status" value="1"/>
</dbReference>
<dbReference type="InParanoid" id="A0A165EDK4"/>
<organism evidence="1 2">
    <name type="scientific">Calocera cornea HHB12733</name>
    <dbReference type="NCBI Taxonomy" id="1353952"/>
    <lineage>
        <taxon>Eukaryota</taxon>
        <taxon>Fungi</taxon>
        <taxon>Dikarya</taxon>
        <taxon>Basidiomycota</taxon>
        <taxon>Agaricomycotina</taxon>
        <taxon>Dacrymycetes</taxon>
        <taxon>Dacrymycetales</taxon>
        <taxon>Dacrymycetaceae</taxon>
        <taxon>Calocera</taxon>
    </lineage>
</organism>
<dbReference type="FunCoup" id="A0A165EDK4">
    <property type="interactions" value="108"/>
</dbReference>
<feature type="non-terminal residue" evidence="1">
    <location>
        <position position="1"/>
    </location>
</feature>
<dbReference type="Pfam" id="PF02330">
    <property type="entry name" value="MAM33"/>
    <property type="match status" value="1"/>
</dbReference>
<evidence type="ECO:0000313" key="2">
    <source>
        <dbReference type="Proteomes" id="UP000076842"/>
    </source>
</evidence>
<proteinExistence type="predicted"/>
<dbReference type="STRING" id="1353952.A0A165EDK4"/>
<reference evidence="1 2" key="1">
    <citation type="journal article" date="2016" name="Mol. Biol. Evol.">
        <title>Comparative Genomics of Early-Diverging Mushroom-Forming Fungi Provides Insights into the Origins of Lignocellulose Decay Capabilities.</title>
        <authorList>
            <person name="Nagy L.G."/>
            <person name="Riley R."/>
            <person name="Tritt A."/>
            <person name="Adam C."/>
            <person name="Daum C."/>
            <person name="Floudas D."/>
            <person name="Sun H."/>
            <person name="Yadav J.S."/>
            <person name="Pangilinan J."/>
            <person name="Larsson K.H."/>
            <person name="Matsuura K."/>
            <person name="Barry K."/>
            <person name="Labutti K."/>
            <person name="Kuo R."/>
            <person name="Ohm R.A."/>
            <person name="Bhattacharya S.S."/>
            <person name="Shirouzu T."/>
            <person name="Yoshinaga Y."/>
            <person name="Martin F.M."/>
            <person name="Grigoriev I.V."/>
            <person name="Hibbett D.S."/>
        </authorList>
    </citation>
    <scope>NUCLEOTIDE SEQUENCE [LARGE SCALE GENOMIC DNA]</scope>
    <source>
        <strain evidence="1 2">HHB12733</strain>
    </source>
</reference>
<dbReference type="InterPro" id="IPR036561">
    <property type="entry name" value="MAM33_sf"/>
</dbReference>
<accession>A0A165EDK4</accession>
<dbReference type="GO" id="GO:0005759">
    <property type="term" value="C:mitochondrial matrix"/>
    <property type="evidence" value="ECO:0007669"/>
    <property type="project" value="InterPro"/>
</dbReference>
<dbReference type="Gene3D" id="3.10.280.10">
    <property type="entry name" value="Mitochondrial glycoprotein"/>
    <property type="match status" value="1"/>
</dbReference>
<dbReference type="SUPFAM" id="SSF54529">
    <property type="entry name" value="Mitochondrial glycoprotein MAM33-like"/>
    <property type="match status" value="1"/>
</dbReference>
<name>A0A165EDK4_9BASI</name>
<dbReference type="Proteomes" id="UP000076842">
    <property type="component" value="Unassembled WGS sequence"/>
</dbReference>